<sequence>MHLHAEELINIHWTKEIEAEWARNVVAKQDADAEGIQACLRGMRDAVDGWEVTGYAKHVPKFETVDPKDQHVAAAAYKLSLDDWPGQPVALVTKNVKDFPATAFADTQLTRYCLSGYIDALYAAEPERVIKVAEGCRKKLKAPTLDKERYVAVLMTHKCVGLAQGLAKAWGVECPVVDKDGTLYYESDRSKFKAPAKKAAAKKAAKP</sequence>
<name>A0ABW7FPF7_9BURK</name>
<comment type="caution">
    <text evidence="1">The sequence shown here is derived from an EMBL/GenBank/DDBJ whole genome shotgun (WGS) entry which is preliminary data.</text>
</comment>
<dbReference type="RefSeq" id="WP_394401540.1">
    <property type="nucleotide sequence ID" value="NZ_JBIGHW010000018.1"/>
</dbReference>
<evidence type="ECO:0000313" key="2">
    <source>
        <dbReference type="Proteomes" id="UP001606301"/>
    </source>
</evidence>
<evidence type="ECO:0000313" key="1">
    <source>
        <dbReference type="EMBL" id="MFG6443233.1"/>
    </source>
</evidence>
<dbReference type="Proteomes" id="UP001606301">
    <property type="component" value="Unassembled WGS sequence"/>
</dbReference>
<evidence type="ECO:0008006" key="3">
    <source>
        <dbReference type="Google" id="ProtNLM"/>
    </source>
</evidence>
<organism evidence="1 2">
    <name type="scientific">Pelomonas margarita</name>
    <dbReference type="NCBI Taxonomy" id="3299031"/>
    <lineage>
        <taxon>Bacteria</taxon>
        <taxon>Pseudomonadati</taxon>
        <taxon>Pseudomonadota</taxon>
        <taxon>Betaproteobacteria</taxon>
        <taxon>Burkholderiales</taxon>
        <taxon>Sphaerotilaceae</taxon>
        <taxon>Roseateles</taxon>
    </lineage>
</organism>
<dbReference type="EMBL" id="JBIGHW010000018">
    <property type="protein sequence ID" value="MFG6443233.1"/>
    <property type="molecule type" value="Genomic_DNA"/>
</dbReference>
<accession>A0ABW7FPF7</accession>
<proteinExistence type="predicted"/>
<keyword evidence="2" id="KW-1185">Reference proteome</keyword>
<reference evidence="1 2" key="1">
    <citation type="submission" date="2024-08" db="EMBL/GenBank/DDBJ databases">
        <authorList>
            <person name="Lu H."/>
        </authorList>
    </citation>
    <scope>NUCLEOTIDE SEQUENCE [LARGE SCALE GENOMIC DNA]</scope>
    <source>
        <strain evidence="1 2">LKC17W</strain>
    </source>
</reference>
<protein>
    <recommendedName>
        <fullName evidence="3">PIN domain-containing protein</fullName>
    </recommendedName>
</protein>
<gene>
    <name evidence="1" type="ORF">ACG0Z3_21285</name>
</gene>